<evidence type="ECO:0000256" key="3">
    <source>
        <dbReference type="ARBA" id="ARBA00023163"/>
    </source>
</evidence>
<dbReference type="Pfam" id="PF01965">
    <property type="entry name" value="DJ-1_PfpI"/>
    <property type="match status" value="1"/>
</dbReference>
<dbReference type="RefSeq" id="WP_176352684.1">
    <property type="nucleotide sequence ID" value="NZ_JABWDU010000002.1"/>
</dbReference>
<name>A0A7Y6UMM6_9HYPH</name>
<feature type="domain" description="HTH araC/xylS-type" evidence="4">
    <location>
        <begin position="236"/>
        <end position="334"/>
    </location>
</feature>
<dbReference type="SUPFAM" id="SSF46689">
    <property type="entry name" value="Homeodomain-like"/>
    <property type="match status" value="2"/>
</dbReference>
<keyword evidence="1" id="KW-0805">Transcription regulation</keyword>
<dbReference type="CDD" id="cd03137">
    <property type="entry name" value="GATase1_AraC_1"/>
    <property type="match status" value="1"/>
</dbReference>
<dbReference type="Gene3D" id="3.40.50.880">
    <property type="match status" value="1"/>
</dbReference>
<dbReference type="InterPro" id="IPR029062">
    <property type="entry name" value="Class_I_gatase-like"/>
</dbReference>
<evidence type="ECO:0000313" key="5">
    <source>
        <dbReference type="EMBL" id="NVD39104.1"/>
    </source>
</evidence>
<keyword evidence="6" id="KW-1185">Reference proteome</keyword>
<dbReference type="Proteomes" id="UP000520198">
    <property type="component" value="Unassembled WGS sequence"/>
</dbReference>
<accession>A0A7Y6UMM6</accession>
<evidence type="ECO:0000256" key="1">
    <source>
        <dbReference type="ARBA" id="ARBA00023015"/>
    </source>
</evidence>
<dbReference type="PROSITE" id="PS01124">
    <property type="entry name" value="HTH_ARAC_FAMILY_2"/>
    <property type="match status" value="1"/>
</dbReference>
<evidence type="ECO:0000256" key="2">
    <source>
        <dbReference type="ARBA" id="ARBA00023125"/>
    </source>
</evidence>
<dbReference type="AlphaFoldDB" id="A0A7Y6UMM6"/>
<dbReference type="PANTHER" id="PTHR43130:SF3">
    <property type="entry name" value="HTH-TYPE TRANSCRIPTIONAL REGULATOR RV1931C"/>
    <property type="match status" value="1"/>
</dbReference>
<sequence>MAGLPYMLNIMPKPSVSSQTPANPLVVALAYDGLCTFEFGVAVEMFGLPRPEMGEGWYRFAVAAIEPGELRATGGIRMMADGGLDLLGQAGTIIVPGWRGADTPVPEALCRALRAAHAGGARVLSICSGVFVLAAAGLLSGLRATTHWRYTDKLKAAYPDVEVVPDVLYVDSGTVLTSAGSAAGIDLCLHLIRRDFGSEAANRVARRLVVPPHRDGGQAQYIERAVPEVHESARLGPLIDRMRAQLGEDFSIAALASSVGMSERTFLRRFEAATGTTPARWLLGERLARARQLLEESTLGMEQVAEVSGFGSTQTLRHHFRQQLSTTPAAYRAMFGRMGTPASAPAEASAE</sequence>
<reference evidence="5 6" key="1">
    <citation type="submission" date="2020-06" db="EMBL/GenBank/DDBJ databases">
        <authorList>
            <person name="Grouzdev D.S."/>
        </authorList>
    </citation>
    <scope>NUCLEOTIDE SEQUENCE [LARGE SCALE GENOMIC DNA]</scope>
    <source>
        <strain evidence="5 6">HO-A22</strain>
    </source>
</reference>
<dbReference type="PROSITE" id="PS00041">
    <property type="entry name" value="HTH_ARAC_FAMILY_1"/>
    <property type="match status" value="1"/>
</dbReference>
<gene>
    <name evidence="5" type="primary">ftrA</name>
    <name evidence="5" type="ORF">HT585_09580</name>
</gene>
<dbReference type="SUPFAM" id="SSF52317">
    <property type="entry name" value="Class I glutamine amidotransferase-like"/>
    <property type="match status" value="1"/>
</dbReference>
<proteinExistence type="predicted"/>
<dbReference type="Pfam" id="PF12833">
    <property type="entry name" value="HTH_18"/>
    <property type="match status" value="1"/>
</dbReference>
<keyword evidence="3" id="KW-0804">Transcription</keyword>
<organism evidence="5 6">
    <name type="scientific">Ensifer oleiphilus</name>
    <dbReference type="NCBI Taxonomy" id="2742698"/>
    <lineage>
        <taxon>Bacteria</taxon>
        <taxon>Pseudomonadati</taxon>
        <taxon>Pseudomonadota</taxon>
        <taxon>Alphaproteobacteria</taxon>
        <taxon>Hyphomicrobiales</taxon>
        <taxon>Rhizobiaceae</taxon>
        <taxon>Sinorhizobium/Ensifer group</taxon>
        <taxon>Ensifer</taxon>
    </lineage>
</organism>
<dbReference type="GO" id="GO:0003700">
    <property type="term" value="F:DNA-binding transcription factor activity"/>
    <property type="evidence" value="ECO:0007669"/>
    <property type="project" value="InterPro"/>
</dbReference>
<dbReference type="InterPro" id="IPR018060">
    <property type="entry name" value="HTH_AraC"/>
</dbReference>
<evidence type="ECO:0000259" key="4">
    <source>
        <dbReference type="PROSITE" id="PS01124"/>
    </source>
</evidence>
<dbReference type="Gene3D" id="1.10.10.60">
    <property type="entry name" value="Homeodomain-like"/>
    <property type="match status" value="1"/>
</dbReference>
<dbReference type="SMART" id="SM00342">
    <property type="entry name" value="HTH_ARAC"/>
    <property type="match status" value="1"/>
</dbReference>
<keyword evidence="2" id="KW-0238">DNA-binding</keyword>
<dbReference type="InterPro" id="IPR009057">
    <property type="entry name" value="Homeodomain-like_sf"/>
</dbReference>
<dbReference type="InterPro" id="IPR002818">
    <property type="entry name" value="DJ-1/PfpI"/>
</dbReference>
<dbReference type="GO" id="GO:0043565">
    <property type="term" value="F:sequence-specific DNA binding"/>
    <property type="evidence" value="ECO:0007669"/>
    <property type="project" value="InterPro"/>
</dbReference>
<dbReference type="InterPro" id="IPR018062">
    <property type="entry name" value="HTH_AraC-typ_CS"/>
</dbReference>
<dbReference type="InterPro" id="IPR052158">
    <property type="entry name" value="INH-QAR"/>
</dbReference>
<protein>
    <submittedName>
        <fullName evidence="5">Transcriptional regulator FtrA</fullName>
    </submittedName>
</protein>
<comment type="caution">
    <text evidence="5">The sequence shown here is derived from an EMBL/GenBank/DDBJ whole genome shotgun (WGS) entry which is preliminary data.</text>
</comment>
<dbReference type="NCBIfam" id="NF006902">
    <property type="entry name" value="PRK09393.1"/>
    <property type="match status" value="1"/>
</dbReference>
<dbReference type="PANTHER" id="PTHR43130">
    <property type="entry name" value="ARAC-FAMILY TRANSCRIPTIONAL REGULATOR"/>
    <property type="match status" value="1"/>
</dbReference>
<dbReference type="EMBL" id="JABWDU010000002">
    <property type="protein sequence ID" value="NVD39104.1"/>
    <property type="molecule type" value="Genomic_DNA"/>
</dbReference>
<evidence type="ECO:0000313" key="6">
    <source>
        <dbReference type="Proteomes" id="UP000520198"/>
    </source>
</evidence>